<evidence type="ECO:0000256" key="6">
    <source>
        <dbReference type="ARBA" id="ARBA00023136"/>
    </source>
</evidence>
<dbReference type="EMBL" id="CP077062">
    <property type="protein sequence ID" value="QWZ10733.1"/>
    <property type="molecule type" value="Genomic_DNA"/>
</dbReference>
<evidence type="ECO:0000256" key="3">
    <source>
        <dbReference type="ARBA" id="ARBA00022475"/>
    </source>
</evidence>
<feature type="transmembrane region" description="Helical" evidence="7">
    <location>
        <begin position="148"/>
        <end position="170"/>
    </location>
</feature>
<dbReference type="AlphaFoldDB" id="A0A975Y2N3"/>
<evidence type="ECO:0000256" key="7">
    <source>
        <dbReference type="RuleBase" id="RU367016"/>
    </source>
</evidence>
<dbReference type="KEGG" id="nps:KRR39_21850"/>
<sequence length="214" mass="23391">MLLGIQWLDPQYLLDQFGDYALWGAAAVIFAECGLLVGFFLPGDSLLFTVGLLVSKGDVPQPLWVCALVLFAASMLGNASGYAIGAVAGPSIFHREDSKIFKKKYVDKTHDFFEKYGNRAIVLARFVPIVRTFITVMAGVGDMGFRRFMVYSAIGGAVWASGVTVLGYFLGQISFVRNNLEVMLLAIVAISVVPIAVEVLRARAVEKIEEVRED</sequence>
<comment type="subcellular location">
    <subcellularLocation>
        <location evidence="1 7">Cell membrane</location>
        <topology evidence="1 7">Multi-pass membrane protein</topology>
    </subcellularLocation>
</comment>
<dbReference type="Pfam" id="PF09335">
    <property type="entry name" value="VTT_dom"/>
    <property type="match status" value="1"/>
</dbReference>
<accession>A0A975Y2N3</accession>
<feature type="transmembrane region" description="Helical" evidence="7">
    <location>
        <begin position="182"/>
        <end position="200"/>
    </location>
</feature>
<evidence type="ECO:0000313" key="10">
    <source>
        <dbReference type="Proteomes" id="UP000683575"/>
    </source>
</evidence>
<dbReference type="Proteomes" id="UP000683575">
    <property type="component" value="Chromosome"/>
</dbReference>
<reference evidence="9" key="1">
    <citation type="submission" date="2021-06" db="EMBL/GenBank/DDBJ databases">
        <title>Complete genome sequence of Nocardioides sp. G188.</title>
        <authorList>
            <person name="Im W.-T."/>
        </authorList>
    </citation>
    <scope>NUCLEOTIDE SEQUENCE</scope>
    <source>
        <strain evidence="9">G188</strain>
    </source>
</reference>
<feature type="domain" description="VTT" evidence="8">
    <location>
        <begin position="41"/>
        <end position="168"/>
    </location>
</feature>
<gene>
    <name evidence="9" type="ORF">KRR39_21850</name>
</gene>
<keyword evidence="6 7" id="KW-0472">Membrane</keyword>
<evidence type="ECO:0000256" key="5">
    <source>
        <dbReference type="ARBA" id="ARBA00022989"/>
    </source>
</evidence>
<name>A0A975Y2N3_9ACTN</name>
<dbReference type="PANTHER" id="PTHR30353">
    <property type="entry name" value="INNER MEMBRANE PROTEIN DEDA-RELATED"/>
    <property type="match status" value="1"/>
</dbReference>
<evidence type="ECO:0000313" key="9">
    <source>
        <dbReference type="EMBL" id="QWZ10733.1"/>
    </source>
</evidence>
<feature type="transmembrane region" description="Helical" evidence="7">
    <location>
        <begin position="62"/>
        <end position="84"/>
    </location>
</feature>
<dbReference type="GO" id="GO:0005886">
    <property type="term" value="C:plasma membrane"/>
    <property type="evidence" value="ECO:0007669"/>
    <property type="project" value="UniProtKB-SubCell"/>
</dbReference>
<feature type="transmembrane region" description="Helical" evidence="7">
    <location>
        <begin position="20"/>
        <end position="41"/>
    </location>
</feature>
<comment type="similarity">
    <text evidence="2 7">Belongs to the DedA family.</text>
</comment>
<organism evidence="9 10">
    <name type="scientific">Nocardioides panacis</name>
    <dbReference type="NCBI Taxonomy" id="2849501"/>
    <lineage>
        <taxon>Bacteria</taxon>
        <taxon>Bacillati</taxon>
        <taxon>Actinomycetota</taxon>
        <taxon>Actinomycetes</taxon>
        <taxon>Propionibacteriales</taxon>
        <taxon>Nocardioidaceae</taxon>
        <taxon>Nocardioides</taxon>
    </lineage>
</organism>
<evidence type="ECO:0000256" key="4">
    <source>
        <dbReference type="ARBA" id="ARBA00022692"/>
    </source>
</evidence>
<dbReference type="PANTHER" id="PTHR30353:SF0">
    <property type="entry name" value="TRANSMEMBRANE PROTEIN"/>
    <property type="match status" value="1"/>
</dbReference>
<evidence type="ECO:0000259" key="8">
    <source>
        <dbReference type="Pfam" id="PF09335"/>
    </source>
</evidence>
<dbReference type="InterPro" id="IPR032816">
    <property type="entry name" value="VTT_dom"/>
</dbReference>
<proteinExistence type="inferred from homology"/>
<evidence type="ECO:0000256" key="2">
    <source>
        <dbReference type="ARBA" id="ARBA00010792"/>
    </source>
</evidence>
<protein>
    <submittedName>
        <fullName evidence="9">VTT domain-containing protein</fullName>
    </submittedName>
</protein>
<feature type="transmembrane region" description="Helical" evidence="7">
    <location>
        <begin position="120"/>
        <end position="141"/>
    </location>
</feature>
<keyword evidence="5 7" id="KW-1133">Transmembrane helix</keyword>
<evidence type="ECO:0000256" key="1">
    <source>
        <dbReference type="ARBA" id="ARBA00004651"/>
    </source>
</evidence>
<dbReference type="InterPro" id="IPR032818">
    <property type="entry name" value="DedA-like"/>
</dbReference>
<keyword evidence="4 7" id="KW-0812">Transmembrane</keyword>
<keyword evidence="10" id="KW-1185">Reference proteome</keyword>
<keyword evidence="3 7" id="KW-1003">Cell membrane</keyword>